<proteinExistence type="predicted"/>
<feature type="region of interest" description="Disordered" evidence="2">
    <location>
        <begin position="92"/>
        <end position="161"/>
    </location>
</feature>
<protein>
    <submittedName>
        <fullName evidence="3">BQ5605_C009g05609 protein</fullName>
    </submittedName>
</protein>
<dbReference type="Gene3D" id="1.20.5.170">
    <property type="match status" value="1"/>
</dbReference>
<dbReference type="AlphaFoldDB" id="A0A2X0PFP9"/>
<dbReference type="SUPFAM" id="SSF57959">
    <property type="entry name" value="Leucine zipper domain"/>
    <property type="match status" value="1"/>
</dbReference>
<feature type="coiled-coil region" evidence="1">
    <location>
        <begin position="64"/>
        <end position="91"/>
    </location>
</feature>
<dbReference type="EMBL" id="FQNC01000049">
    <property type="protein sequence ID" value="SGY82972.1"/>
    <property type="molecule type" value="Genomic_DNA"/>
</dbReference>
<dbReference type="STRING" id="796604.A0A2X0PFP9"/>
<reference evidence="3 4" key="1">
    <citation type="submission" date="2016-11" db="EMBL/GenBank/DDBJ databases">
        <authorList>
            <person name="Jaros S."/>
            <person name="Januszkiewicz K."/>
            <person name="Wedrychowicz H."/>
        </authorList>
    </citation>
    <scope>NUCLEOTIDE SEQUENCE [LARGE SCALE GENOMIC DNA]</scope>
</reference>
<evidence type="ECO:0000313" key="3">
    <source>
        <dbReference type="EMBL" id="SGY82972.1"/>
    </source>
</evidence>
<dbReference type="GO" id="GO:0003700">
    <property type="term" value="F:DNA-binding transcription factor activity"/>
    <property type="evidence" value="ECO:0007669"/>
    <property type="project" value="InterPro"/>
</dbReference>
<evidence type="ECO:0000256" key="2">
    <source>
        <dbReference type="SAM" id="MobiDB-lite"/>
    </source>
</evidence>
<dbReference type="Proteomes" id="UP000249464">
    <property type="component" value="Unassembled WGS sequence"/>
</dbReference>
<evidence type="ECO:0000313" key="4">
    <source>
        <dbReference type="Proteomes" id="UP000249464"/>
    </source>
</evidence>
<organism evidence="3 4">
    <name type="scientific">Microbotryum silenes-dioicae</name>
    <dbReference type="NCBI Taxonomy" id="796604"/>
    <lineage>
        <taxon>Eukaryota</taxon>
        <taxon>Fungi</taxon>
        <taxon>Dikarya</taxon>
        <taxon>Basidiomycota</taxon>
        <taxon>Pucciniomycotina</taxon>
        <taxon>Microbotryomycetes</taxon>
        <taxon>Microbotryales</taxon>
        <taxon>Microbotryaceae</taxon>
        <taxon>Microbotryum</taxon>
    </lineage>
</organism>
<evidence type="ECO:0000256" key="1">
    <source>
        <dbReference type="SAM" id="Coils"/>
    </source>
</evidence>
<keyword evidence="1" id="KW-0175">Coiled coil</keyword>
<accession>A0A2X0PFP9</accession>
<feature type="compositionally biased region" description="Polar residues" evidence="2">
    <location>
        <begin position="10"/>
        <end position="25"/>
    </location>
</feature>
<dbReference type="InterPro" id="IPR046347">
    <property type="entry name" value="bZIP_sf"/>
</dbReference>
<keyword evidence="4" id="KW-1185">Reference proteome</keyword>
<gene>
    <name evidence="3" type="primary">BQ5605_C009g05609</name>
    <name evidence="3" type="ORF">BQ5605_C009G05609</name>
</gene>
<sequence length="161" mass="16922">MSPDGAVAGSDQSTSGRAVSPSAATTGGAKVMSSKRGRKQDDTLQPSRARDVQRAFRARRAEHLSALEDKVRTLQQENAELQRELAYYKGETNCPVPSTLTSQDATAAGASTSARSATTESAGSLVSSGPGSRRGVKRTNSSSKGPSPASILHEDRYKEEP</sequence>
<name>A0A2X0PFP9_9BASI</name>
<feature type="compositionally biased region" description="Basic and acidic residues" evidence="2">
    <location>
        <begin position="152"/>
        <end position="161"/>
    </location>
</feature>
<dbReference type="CDD" id="cd14688">
    <property type="entry name" value="bZIP_YAP"/>
    <property type="match status" value="1"/>
</dbReference>
<feature type="region of interest" description="Disordered" evidence="2">
    <location>
        <begin position="1"/>
        <end position="56"/>
    </location>
</feature>
<feature type="compositionally biased region" description="Low complexity" evidence="2">
    <location>
        <begin position="101"/>
        <end position="122"/>
    </location>
</feature>